<name>A0ABY7SSQ2_9RHOB</name>
<dbReference type="SUPFAM" id="SSF53187">
    <property type="entry name" value="Zn-dependent exopeptidases"/>
    <property type="match status" value="1"/>
</dbReference>
<keyword evidence="7" id="KW-0479">Metal-binding</keyword>
<dbReference type="Pfam" id="PF01546">
    <property type="entry name" value="Peptidase_M20"/>
    <property type="match status" value="1"/>
</dbReference>
<evidence type="ECO:0000256" key="3">
    <source>
        <dbReference type="ARBA" id="ARBA00005130"/>
    </source>
</evidence>
<keyword evidence="10" id="KW-0170">Cobalt</keyword>
<dbReference type="Proteomes" id="UP001218412">
    <property type="component" value="Chromosome"/>
</dbReference>
<dbReference type="InterPro" id="IPR011650">
    <property type="entry name" value="Peptidase_M20_dimer"/>
</dbReference>
<dbReference type="RefSeq" id="WP_272858110.1">
    <property type="nucleotide sequence ID" value="NZ_CP067134.1"/>
</dbReference>
<gene>
    <name evidence="13" type="ORF">JHW45_13365</name>
</gene>
<evidence type="ECO:0000256" key="1">
    <source>
        <dbReference type="ARBA" id="ARBA00001941"/>
    </source>
</evidence>
<dbReference type="PANTHER" id="PTHR43808">
    <property type="entry name" value="ACETYLORNITHINE DEACETYLASE"/>
    <property type="match status" value="1"/>
</dbReference>
<dbReference type="EMBL" id="CP067134">
    <property type="protein sequence ID" value="WCR10049.1"/>
    <property type="molecule type" value="Genomic_DNA"/>
</dbReference>
<comment type="catalytic activity">
    <reaction evidence="11">
        <text>N-succinyl-(2S,6S)-2,6-diaminopimelate + H2O = (2S,6S)-2,6-diaminopimelate + succinate</text>
        <dbReference type="Rhea" id="RHEA:22608"/>
        <dbReference type="ChEBI" id="CHEBI:15377"/>
        <dbReference type="ChEBI" id="CHEBI:30031"/>
        <dbReference type="ChEBI" id="CHEBI:57609"/>
        <dbReference type="ChEBI" id="CHEBI:58087"/>
        <dbReference type="EC" id="3.5.1.18"/>
    </reaction>
</comment>
<proteinExistence type="inferred from homology"/>
<dbReference type="Pfam" id="PF07687">
    <property type="entry name" value="M20_dimer"/>
    <property type="match status" value="1"/>
</dbReference>
<evidence type="ECO:0000313" key="14">
    <source>
        <dbReference type="Proteomes" id="UP001218412"/>
    </source>
</evidence>
<dbReference type="InterPro" id="IPR002933">
    <property type="entry name" value="Peptidase_M20"/>
</dbReference>
<protein>
    <recommendedName>
        <fullName evidence="6">Probable succinyl-diaminopimelate desuccinylase</fullName>
        <ecNumber evidence="5">3.5.1.18</ecNumber>
    </recommendedName>
</protein>
<evidence type="ECO:0000256" key="11">
    <source>
        <dbReference type="ARBA" id="ARBA00051301"/>
    </source>
</evidence>
<accession>A0ABY7SSQ2</accession>
<dbReference type="Gene3D" id="3.40.630.10">
    <property type="entry name" value="Zn peptidases"/>
    <property type="match status" value="1"/>
</dbReference>
<comment type="pathway">
    <text evidence="3">Amino-acid biosynthesis; L-lysine biosynthesis via DAP pathway; LL-2,6-diaminopimelate from (S)-tetrahydrodipicolinate (succinylase route): step 3/3.</text>
</comment>
<evidence type="ECO:0000256" key="8">
    <source>
        <dbReference type="ARBA" id="ARBA00022801"/>
    </source>
</evidence>
<keyword evidence="8" id="KW-0378">Hydrolase</keyword>
<dbReference type="InterPro" id="IPR001261">
    <property type="entry name" value="ArgE/DapE_CS"/>
</dbReference>
<keyword evidence="14" id="KW-1185">Reference proteome</keyword>
<evidence type="ECO:0000256" key="2">
    <source>
        <dbReference type="ARBA" id="ARBA00001947"/>
    </source>
</evidence>
<dbReference type="PROSITE" id="PS00759">
    <property type="entry name" value="ARGE_DAPE_CPG2_2"/>
    <property type="match status" value="1"/>
</dbReference>
<organism evidence="13 14">
    <name type="scientific">Paracoccus stylophorae</name>
    <dbReference type="NCBI Taxonomy" id="659350"/>
    <lineage>
        <taxon>Bacteria</taxon>
        <taxon>Pseudomonadati</taxon>
        <taxon>Pseudomonadota</taxon>
        <taxon>Alphaproteobacteria</taxon>
        <taxon>Rhodobacterales</taxon>
        <taxon>Paracoccaceae</taxon>
        <taxon>Paracoccus</taxon>
    </lineage>
</organism>
<comment type="cofactor">
    <cofactor evidence="2">
        <name>Zn(2+)</name>
        <dbReference type="ChEBI" id="CHEBI:29105"/>
    </cofactor>
</comment>
<evidence type="ECO:0000256" key="9">
    <source>
        <dbReference type="ARBA" id="ARBA00022833"/>
    </source>
</evidence>
<evidence type="ECO:0000256" key="7">
    <source>
        <dbReference type="ARBA" id="ARBA00022723"/>
    </source>
</evidence>
<evidence type="ECO:0000256" key="5">
    <source>
        <dbReference type="ARBA" id="ARBA00011921"/>
    </source>
</evidence>
<dbReference type="NCBIfam" id="TIGR01910">
    <property type="entry name" value="DapE-ArgE"/>
    <property type="match status" value="1"/>
</dbReference>
<evidence type="ECO:0000259" key="12">
    <source>
        <dbReference type="Pfam" id="PF07687"/>
    </source>
</evidence>
<sequence length="425" mass="46442">MNRLRDAIDARRDSLIALTQDLVRIPTLNPPGRHYRDICDYLHARMSQQGWECRMVRATGTPGDSERFPRWNVVARRQGARAGECVHFNSHHDVVEVGHGWTRDPFGAELDGGRIYGRGACDMKGGLAASIIAAEAFVATYPDHAGSIEISATADEESGGYGGVAYLAEQGAFAHVDHVIIPEPLHKDRICLGHRGVWWAEIETQGRIAHGSMPFLGDCAVRHMGAVLAEMEATLWPLLAGKRTEMPVIPEGARSSTLNVNAIHGGAAEPEADYTGLPAPCVPDRCRIVIDRRFLIEEDLAEVKAEVTALLERVKAQRPDFRYEVRDLFEVVPSMTDRDAPVVTTTARAIRNVLGREAGFVVSPGTYDQKHIDRIGKLKNCIAYGPGVLDLAHQPDEWIGVDDMADSAKVMALVLAELLAGDPPG</sequence>
<comment type="similarity">
    <text evidence="4">Belongs to the peptidase M20A family.</text>
</comment>
<dbReference type="InterPro" id="IPR050072">
    <property type="entry name" value="Peptidase_M20A"/>
</dbReference>
<evidence type="ECO:0000256" key="4">
    <source>
        <dbReference type="ARBA" id="ARBA00006247"/>
    </source>
</evidence>
<dbReference type="InterPro" id="IPR010182">
    <property type="entry name" value="ArgE/DapE"/>
</dbReference>
<reference evidence="13 14" key="1">
    <citation type="submission" date="2021-01" db="EMBL/GenBank/DDBJ databases">
        <title>Biogeographic distribution of Paracoccus.</title>
        <authorList>
            <person name="Hollensteiner J."/>
            <person name="Leineberger J."/>
            <person name="Brinkhoff T."/>
            <person name="Daniel R."/>
        </authorList>
    </citation>
    <scope>NUCLEOTIDE SEQUENCE [LARGE SCALE GENOMIC DNA]</scope>
    <source>
        <strain evidence="13 14">LMG25392</strain>
    </source>
</reference>
<keyword evidence="9" id="KW-0862">Zinc</keyword>
<dbReference type="EC" id="3.5.1.18" evidence="5"/>
<dbReference type="InterPro" id="IPR036264">
    <property type="entry name" value="Bact_exopeptidase_dim_dom"/>
</dbReference>
<evidence type="ECO:0000256" key="6">
    <source>
        <dbReference type="ARBA" id="ARBA00016853"/>
    </source>
</evidence>
<evidence type="ECO:0000313" key="13">
    <source>
        <dbReference type="EMBL" id="WCR10049.1"/>
    </source>
</evidence>
<dbReference type="SUPFAM" id="SSF55031">
    <property type="entry name" value="Bacterial exopeptidase dimerisation domain"/>
    <property type="match status" value="1"/>
</dbReference>
<comment type="cofactor">
    <cofactor evidence="1">
        <name>Co(2+)</name>
        <dbReference type="ChEBI" id="CHEBI:48828"/>
    </cofactor>
</comment>
<dbReference type="Gene3D" id="3.30.70.360">
    <property type="match status" value="1"/>
</dbReference>
<evidence type="ECO:0000256" key="10">
    <source>
        <dbReference type="ARBA" id="ARBA00023285"/>
    </source>
</evidence>
<dbReference type="NCBIfam" id="NF009558">
    <property type="entry name" value="PRK13013.1"/>
    <property type="match status" value="1"/>
</dbReference>
<feature type="domain" description="Peptidase M20 dimerisation" evidence="12">
    <location>
        <begin position="193"/>
        <end position="316"/>
    </location>
</feature>